<keyword evidence="6" id="KW-0238">DNA-binding</keyword>
<dbReference type="Gene3D" id="1.10.565.10">
    <property type="entry name" value="Retinoid X Receptor"/>
    <property type="match status" value="1"/>
</dbReference>
<dbReference type="Proteomes" id="UP000516260">
    <property type="component" value="Chromosome 1"/>
</dbReference>
<gene>
    <name evidence="12" type="ORF">fugu_000331</name>
</gene>
<dbReference type="Pfam" id="PF00104">
    <property type="entry name" value="Hormone_recep"/>
    <property type="match status" value="1"/>
</dbReference>
<keyword evidence="4" id="KW-0862">Zinc</keyword>
<reference evidence="12 13" key="1">
    <citation type="submission" date="2019-04" db="EMBL/GenBank/DDBJ databases">
        <title>The sequence and de novo assembly of Takifugu bimaculatus genome using PacBio and Hi-C technologies.</title>
        <authorList>
            <person name="Xu P."/>
            <person name="Liu B."/>
            <person name="Zhou Z."/>
        </authorList>
    </citation>
    <scope>NUCLEOTIDE SEQUENCE [LARGE SCALE GENOMIC DNA]</scope>
    <source>
        <strain evidence="12">TB-2018</strain>
        <tissue evidence="12">Muscle</tissue>
    </source>
</reference>
<dbReference type="PANTHER" id="PTHR24082">
    <property type="entry name" value="NUCLEAR HORMONE RECEPTOR"/>
    <property type="match status" value="1"/>
</dbReference>
<dbReference type="GO" id="GO:0008270">
    <property type="term" value="F:zinc ion binding"/>
    <property type="evidence" value="ECO:0007669"/>
    <property type="project" value="UniProtKB-KW"/>
</dbReference>
<comment type="caution">
    <text evidence="12">The sequence shown here is derived from an EMBL/GenBank/DDBJ whole genome shotgun (WGS) entry which is preliminary data.</text>
</comment>
<dbReference type="SMART" id="SM00430">
    <property type="entry name" value="HOLI"/>
    <property type="match status" value="1"/>
</dbReference>
<dbReference type="InterPro" id="IPR035500">
    <property type="entry name" value="NHR-like_dom_sf"/>
</dbReference>
<evidence type="ECO:0000256" key="10">
    <source>
        <dbReference type="SAM" id="MobiDB-lite"/>
    </source>
</evidence>
<keyword evidence="3" id="KW-0863">Zinc-finger</keyword>
<dbReference type="InterPro" id="IPR001723">
    <property type="entry name" value="Nuclear_hrmn_rcpt"/>
</dbReference>
<dbReference type="PROSITE" id="PS51843">
    <property type="entry name" value="NR_LBD"/>
    <property type="match status" value="1"/>
</dbReference>
<evidence type="ECO:0000256" key="8">
    <source>
        <dbReference type="ARBA" id="ARBA00023170"/>
    </source>
</evidence>
<dbReference type="PRINTS" id="PR00546">
    <property type="entry name" value="THYROIDHORMR"/>
</dbReference>
<organism evidence="12 13">
    <name type="scientific">Takifugu bimaculatus</name>
    <dbReference type="NCBI Taxonomy" id="433685"/>
    <lineage>
        <taxon>Eukaryota</taxon>
        <taxon>Metazoa</taxon>
        <taxon>Chordata</taxon>
        <taxon>Craniata</taxon>
        <taxon>Vertebrata</taxon>
        <taxon>Euteleostomi</taxon>
        <taxon>Actinopterygii</taxon>
        <taxon>Neopterygii</taxon>
        <taxon>Teleostei</taxon>
        <taxon>Neoteleostei</taxon>
        <taxon>Acanthomorphata</taxon>
        <taxon>Eupercaria</taxon>
        <taxon>Tetraodontiformes</taxon>
        <taxon>Tetradontoidea</taxon>
        <taxon>Tetraodontidae</taxon>
        <taxon>Takifugu</taxon>
    </lineage>
</organism>
<dbReference type="CDD" id="cd06935">
    <property type="entry name" value="NR_LBD_TR"/>
    <property type="match status" value="1"/>
</dbReference>
<accession>A0A4Z2CGE6</accession>
<evidence type="ECO:0000256" key="6">
    <source>
        <dbReference type="ARBA" id="ARBA00023125"/>
    </source>
</evidence>
<dbReference type="GO" id="GO:0090575">
    <property type="term" value="C:RNA polymerase II transcription regulator complex"/>
    <property type="evidence" value="ECO:0007669"/>
    <property type="project" value="TreeGrafter"/>
</dbReference>
<name>A0A4Z2CGE6_9TELE</name>
<dbReference type="GO" id="GO:0004879">
    <property type="term" value="F:nuclear receptor activity"/>
    <property type="evidence" value="ECO:0007669"/>
    <property type="project" value="InterPro"/>
</dbReference>
<protein>
    <recommendedName>
        <fullName evidence="11">NR LBD domain-containing protein</fullName>
    </recommendedName>
</protein>
<evidence type="ECO:0000313" key="12">
    <source>
        <dbReference type="EMBL" id="TNN03302.1"/>
    </source>
</evidence>
<dbReference type="FunFam" id="1.10.565.10:FF:000006">
    <property type="entry name" value="Thyroid hormone receptor beta 2"/>
    <property type="match status" value="1"/>
</dbReference>
<proteinExistence type="inferred from homology"/>
<dbReference type="EMBL" id="SWLE01000001">
    <property type="protein sequence ID" value="TNN03302.1"/>
    <property type="molecule type" value="Genomic_DNA"/>
</dbReference>
<evidence type="ECO:0000256" key="7">
    <source>
        <dbReference type="ARBA" id="ARBA00023163"/>
    </source>
</evidence>
<keyword evidence="5" id="KW-0805">Transcription regulation</keyword>
<dbReference type="GO" id="GO:0048384">
    <property type="term" value="P:retinoic acid receptor signaling pathway"/>
    <property type="evidence" value="ECO:0007669"/>
    <property type="project" value="TreeGrafter"/>
</dbReference>
<evidence type="ECO:0000259" key="11">
    <source>
        <dbReference type="PROSITE" id="PS51843"/>
    </source>
</evidence>
<dbReference type="GO" id="GO:0002154">
    <property type="term" value="P:thyroid hormone receptor signaling pathway"/>
    <property type="evidence" value="ECO:0007669"/>
    <property type="project" value="TreeGrafter"/>
</dbReference>
<feature type="region of interest" description="Disordered" evidence="10">
    <location>
        <begin position="21"/>
        <end position="43"/>
    </location>
</feature>
<evidence type="ECO:0000256" key="3">
    <source>
        <dbReference type="ARBA" id="ARBA00022771"/>
    </source>
</evidence>
<feature type="domain" description="NR LBD" evidence="11">
    <location>
        <begin position="44"/>
        <end position="275"/>
    </location>
</feature>
<keyword evidence="2" id="KW-0479">Metal-binding</keyword>
<dbReference type="InterPro" id="IPR000536">
    <property type="entry name" value="Nucl_hrmn_rcpt_lig-bd"/>
</dbReference>
<keyword evidence="8" id="KW-0675">Receptor</keyword>
<evidence type="ECO:0000256" key="9">
    <source>
        <dbReference type="ARBA" id="ARBA00023242"/>
    </source>
</evidence>
<keyword evidence="9" id="KW-0539">Nucleus</keyword>
<evidence type="ECO:0000256" key="4">
    <source>
        <dbReference type="ARBA" id="ARBA00022833"/>
    </source>
</evidence>
<evidence type="ECO:0000313" key="13">
    <source>
        <dbReference type="Proteomes" id="UP000516260"/>
    </source>
</evidence>
<evidence type="ECO:0000256" key="5">
    <source>
        <dbReference type="ARBA" id="ARBA00023015"/>
    </source>
</evidence>
<dbReference type="GO" id="GO:0030154">
    <property type="term" value="P:cell differentiation"/>
    <property type="evidence" value="ECO:0007669"/>
    <property type="project" value="TreeGrafter"/>
</dbReference>
<dbReference type="AlphaFoldDB" id="A0A4Z2CGE6"/>
<dbReference type="PANTHER" id="PTHR24082:SF42">
    <property type="entry name" value="THYROID HORMONE RECEPTOR ALPHA"/>
    <property type="match status" value="1"/>
</dbReference>
<dbReference type="InterPro" id="IPR001728">
    <property type="entry name" value="ThyrH_rcpt"/>
</dbReference>
<evidence type="ECO:0000256" key="2">
    <source>
        <dbReference type="ARBA" id="ARBA00022723"/>
    </source>
</evidence>
<dbReference type="InterPro" id="IPR050234">
    <property type="entry name" value="Nuclear_hormone_rcpt_NR1"/>
</dbReference>
<evidence type="ECO:0000256" key="1">
    <source>
        <dbReference type="ARBA" id="ARBA00008092"/>
    </source>
</evidence>
<feature type="compositionally biased region" description="Basic and acidic residues" evidence="10">
    <location>
        <begin position="21"/>
        <end position="32"/>
    </location>
</feature>
<dbReference type="GO" id="GO:0000122">
    <property type="term" value="P:negative regulation of transcription by RNA polymerase II"/>
    <property type="evidence" value="ECO:0007669"/>
    <property type="project" value="TreeGrafter"/>
</dbReference>
<keyword evidence="7" id="KW-0804">Transcription</keyword>
<keyword evidence="13" id="KW-1185">Reference proteome</keyword>
<dbReference type="SUPFAM" id="SSF48508">
    <property type="entry name" value="Nuclear receptor ligand-binding domain"/>
    <property type="match status" value="1"/>
</dbReference>
<dbReference type="GO" id="GO:0000978">
    <property type="term" value="F:RNA polymerase II cis-regulatory region sequence-specific DNA binding"/>
    <property type="evidence" value="ECO:0007669"/>
    <property type="project" value="TreeGrafter"/>
</dbReference>
<dbReference type="GO" id="GO:0045944">
    <property type="term" value="P:positive regulation of transcription by RNA polymerase II"/>
    <property type="evidence" value="ECO:0007669"/>
    <property type="project" value="TreeGrafter"/>
</dbReference>
<dbReference type="PRINTS" id="PR00398">
    <property type="entry name" value="STRDHORMONER"/>
</dbReference>
<sequence length="275" mass="31348">MAMDLVLDESKRVAKRRLIEENRERRKKEEMVKTLQNRPEPTGDEWELIQSVTEAHRHTNAQGAHWKQKRKFLPDKIGQSPVAPTSDGDKVDLEAFSEFTKIITPAITRVVDFAKKLPMFSELPCEDQIILLKGCCMEIMSLRAAMRYDPESETLTLSGEMAVKREQLKNGGLGVVSDAIFDLGKSLAQFNLDDAEVALLQAVLLMSSGEVAIGQHYINYRKHNIPHFWPKLLMKVTDLRMIGACHASRFLHMKVECPNELFPPLFLEVFEDQEV</sequence>
<comment type="similarity">
    <text evidence="1">Belongs to the nuclear hormone receptor family. NR1 subfamily.</text>
</comment>